<evidence type="ECO:0000256" key="7">
    <source>
        <dbReference type="ARBA" id="ARBA00022989"/>
    </source>
</evidence>
<proteinExistence type="predicted"/>
<dbReference type="InterPro" id="IPR036640">
    <property type="entry name" value="ABC1_TM_sf"/>
</dbReference>
<evidence type="ECO:0000256" key="9">
    <source>
        <dbReference type="SAM" id="MobiDB-lite"/>
    </source>
</evidence>
<dbReference type="Proteomes" id="UP000310458">
    <property type="component" value="Unassembled WGS sequence"/>
</dbReference>
<evidence type="ECO:0000256" key="4">
    <source>
        <dbReference type="ARBA" id="ARBA00022692"/>
    </source>
</evidence>
<feature type="transmembrane region" description="Helical" evidence="10">
    <location>
        <begin position="280"/>
        <end position="301"/>
    </location>
</feature>
<feature type="compositionally biased region" description="Basic and acidic residues" evidence="9">
    <location>
        <begin position="18"/>
        <end position="29"/>
    </location>
</feature>
<keyword evidence="8 10" id="KW-0472">Membrane</keyword>
<dbReference type="RefSeq" id="WP_138251523.1">
    <property type="nucleotide sequence ID" value="NZ_VAVZ01000001.1"/>
</dbReference>
<dbReference type="GO" id="GO:0005886">
    <property type="term" value="C:plasma membrane"/>
    <property type="evidence" value="ECO:0007669"/>
    <property type="project" value="UniProtKB-SubCell"/>
</dbReference>
<keyword evidence="3" id="KW-1003">Cell membrane</keyword>
<feature type="transmembrane region" description="Helical" evidence="10">
    <location>
        <begin position="165"/>
        <end position="187"/>
    </location>
</feature>
<evidence type="ECO:0000259" key="11">
    <source>
        <dbReference type="PROSITE" id="PS50893"/>
    </source>
</evidence>
<dbReference type="OrthoDB" id="9806127at2"/>
<keyword evidence="14" id="KW-1185">Reference proteome</keyword>
<feature type="compositionally biased region" description="Basic and acidic residues" evidence="9">
    <location>
        <begin position="472"/>
        <end position="491"/>
    </location>
</feature>
<feature type="transmembrane region" description="Helical" evidence="10">
    <location>
        <begin position="193"/>
        <end position="212"/>
    </location>
</feature>
<organism evidence="13 14">
    <name type="scientific">Nesterenkonia salmonea</name>
    <dbReference type="NCBI Taxonomy" id="1804987"/>
    <lineage>
        <taxon>Bacteria</taxon>
        <taxon>Bacillati</taxon>
        <taxon>Actinomycetota</taxon>
        <taxon>Actinomycetes</taxon>
        <taxon>Micrococcales</taxon>
        <taxon>Micrococcaceae</taxon>
        <taxon>Nesterenkonia</taxon>
    </lineage>
</organism>
<protein>
    <submittedName>
        <fullName evidence="13">ABC transporter ATP-binding protein</fullName>
    </submittedName>
</protein>
<keyword evidence="7 10" id="KW-1133">Transmembrane helix</keyword>
<feature type="compositionally biased region" description="Polar residues" evidence="9">
    <location>
        <begin position="1"/>
        <end position="16"/>
    </location>
</feature>
<dbReference type="SUPFAM" id="SSF90123">
    <property type="entry name" value="ABC transporter transmembrane region"/>
    <property type="match status" value="1"/>
</dbReference>
<dbReference type="SUPFAM" id="SSF52540">
    <property type="entry name" value="P-loop containing nucleoside triphosphate hydrolases"/>
    <property type="match status" value="1"/>
</dbReference>
<evidence type="ECO:0000256" key="1">
    <source>
        <dbReference type="ARBA" id="ARBA00004651"/>
    </source>
</evidence>
<dbReference type="InterPro" id="IPR011527">
    <property type="entry name" value="ABC1_TM_dom"/>
</dbReference>
<evidence type="ECO:0000256" key="2">
    <source>
        <dbReference type="ARBA" id="ARBA00022448"/>
    </source>
</evidence>
<keyword evidence="6 13" id="KW-0067">ATP-binding</keyword>
<accession>A0A5R9BL84</accession>
<evidence type="ECO:0000256" key="3">
    <source>
        <dbReference type="ARBA" id="ARBA00022475"/>
    </source>
</evidence>
<dbReference type="InterPro" id="IPR039421">
    <property type="entry name" value="Type_1_exporter"/>
</dbReference>
<comment type="subcellular location">
    <subcellularLocation>
        <location evidence="1">Cell membrane</location>
        <topology evidence="1">Multi-pass membrane protein</topology>
    </subcellularLocation>
</comment>
<dbReference type="InterPro" id="IPR017871">
    <property type="entry name" value="ABC_transporter-like_CS"/>
</dbReference>
<evidence type="ECO:0000256" key="6">
    <source>
        <dbReference type="ARBA" id="ARBA00022840"/>
    </source>
</evidence>
<feature type="transmembrane region" description="Helical" evidence="10">
    <location>
        <begin position="89"/>
        <end position="111"/>
    </location>
</feature>
<dbReference type="InterPro" id="IPR027417">
    <property type="entry name" value="P-loop_NTPase"/>
</dbReference>
<feature type="domain" description="ABC transporter" evidence="11">
    <location>
        <begin position="370"/>
        <end position="628"/>
    </location>
</feature>
<evidence type="ECO:0000259" key="12">
    <source>
        <dbReference type="PROSITE" id="PS50929"/>
    </source>
</evidence>
<dbReference type="CDD" id="cd18543">
    <property type="entry name" value="ABC_6TM_Rv0194_D1_like"/>
    <property type="match status" value="1"/>
</dbReference>
<dbReference type="InterPro" id="IPR003439">
    <property type="entry name" value="ABC_transporter-like_ATP-bd"/>
</dbReference>
<evidence type="ECO:0000256" key="8">
    <source>
        <dbReference type="ARBA" id="ARBA00023136"/>
    </source>
</evidence>
<dbReference type="PANTHER" id="PTHR43394:SF1">
    <property type="entry name" value="ATP-BINDING CASSETTE SUB-FAMILY B MEMBER 10, MITOCHONDRIAL"/>
    <property type="match status" value="1"/>
</dbReference>
<gene>
    <name evidence="13" type="ORF">FEF26_00200</name>
</gene>
<keyword evidence="5" id="KW-0547">Nucleotide-binding</keyword>
<dbReference type="AlphaFoldDB" id="A0A5R9BL84"/>
<dbReference type="PROSITE" id="PS50929">
    <property type="entry name" value="ABC_TM1F"/>
    <property type="match status" value="1"/>
</dbReference>
<feature type="transmembrane region" description="Helical" evidence="10">
    <location>
        <begin position="53"/>
        <end position="77"/>
    </location>
</feature>
<comment type="caution">
    <text evidence="13">The sequence shown here is derived from an EMBL/GenBank/DDBJ whole genome shotgun (WGS) entry which is preliminary data.</text>
</comment>
<feature type="domain" description="ABC transmembrane type-1" evidence="12">
    <location>
        <begin position="54"/>
        <end position="337"/>
    </location>
</feature>
<dbReference type="FunFam" id="3.40.50.300:FF:000854">
    <property type="entry name" value="Multidrug ABC transporter ATP-binding protein"/>
    <property type="match status" value="1"/>
</dbReference>
<dbReference type="PROSITE" id="PS50893">
    <property type="entry name" value="ABC_TRANSPORTER_2"/>
    <property type="match status" value="1"/>
</dbReference>
<evidence type="ECO:0000256" key="10">
    <source>
        <dbReference type="SAM" id="Phobius"/>
    </source>
</evidence>
<dbReference type="GO" id="GO:0015421">
    <property type="term" value="F:ABC-type oligopeptide transporter activity"/>
    <property type="evidence" value="ECO:0007669"/>
    <property type="project" value="TreeGrafter"/>
</dbReference>
<name>A0A5R9BL84_9MICC</name>
<dbReference type="PROSITE" id="PS00211">
    <property type="entry name" value="ABC_TRANSPORTER_1"/>
    <property type="match status" value="1"/>
</dbReference>
<dbReference type="Gene3D" id="3.40.50.300">
    <property type="entry name" value="P-loop containing nucleotide triphosphate hydrolases"/>
    <property type="match status" value="1"/>
</dbReference>
<reference evidence="13 14" key="1">
    <citation type="submission" date="2019-05" db="EMBL/GenBank/DDBJ databases">
        <title>Nesterenkonia sp. GY074 isolated from the Southern Atlantic Ocean.</title>
        <authorList>
            <person name="Zhang G."/>
        </authorList>
    </citation>
    <scope>NUCLEOTIDE SEQUENCE [LARGE SCALE GENOMIC DNA]</scope>
    <source>
        <strain evidence="13 14">GY074</strain>
    </source>
</reference>
<sequence length="662" mass="71382">MQPSDQKSSADTTPQRGAQERAAQERVESGQRRTLIQALARLTPYLEGLKLRWFFGMLAAIGAGVIALSVPVVLGGLVDDIATVDATAAVVWTAFGIVLGLGVLEAFFVFLRRFFVIPPASDAETNMRVSLFSRLIHQSASFHGAWEAGQLQSRAIADLNMLRRFFAFGSLMLVTSSITVLVGIGVMFSWSPILGALFLCAAVPVIALGPAFRKKFIHYSRSAQDQAGEVATKVEESVHGIRVLKAFGRGDWARSSFKEEAATLRDLEVSKMRTLAKFQMFMVLLPETVLALCIFTGLYLASQGDITPGSLAGFFAMAVVLKQPIEGIGMLIGMVFMAKTSIDRHIDVMDIEPNVVSPEEPTTSAERGLVELENVHFRYPDASEDLIKGATLRIEPGETMALVSATGGGTSTLLNLVPRLYDVTGGRVLVDGVDVREYSLPDLRSRIAVAFEDPTLFSTTVKSNVLLGTGHHRNDDNPGEGDPSHPHRDKAPRLDQLDEVLTEALHTADAEFVHDLPAGLDTRIGEEGMSLSGGQRQRLALARAIAAKPSVLLLDDPLSALDVRTEERVTDRLREVLKGTTTLIVAHRPSTVAMADRVALLHEGTVVDVGTHTELLARSSTYAGIMRPAPPSGEELMDAIPAAHVDDAAAPGAPADFQEVQP</sequence>
<dbReference type="InterPro" id="IPR003593">
    <property type="entry name" value="AAA+_ATPase"/>
</dbReference>
<feature type="region of interest" description="Disordered" evidence="9">
    <location>
        <begin position="467"/>
        <end position="491"/>
    </location>
</feature>
<dbReference type="Pfam" id="PF00005">
    <property type="entry name" value="ABC_tran"/>
    <property type="match status" value="1"/>
</dbReference>
<evidence type="ECO:0000313" key="14">
    <source>
        <dbReference type="Proteomes" id="UP000310458"/>
    </source>
</evidence>
<dbReference type="GO" id="GO:0005524">
    <property type="term" value="F:ATP binding"/>
    <property type="evidence" value="ECO:0007669"/>
    <property type="project" value="UniProtKB-KW"/>
</dbReference>
<feature type="region of interest" description="Disordered" evidence="9">
    <location>
        <begin position="1"/>
        <end position="29"/>
    </location>
</feature>
<dbReference type="Pfam" id="PF00664">
    <property type="entry name" value="ABC_membrane"/>
    <property type="match status" value="1"/>
</dbReference>
<keyword evidence="2" id="KW-0813">Transport</keyword>
<evidence type="ECO:0000313" key="13">
    <source>
        <dbReference type="EMBL" id="TLQ01444.1"/>
    </source>
</evidence>
<dbReference type="Gene3D" id="1.20.1560.10">
    <property type="entry name" value="ABC transporter type 1, transmembrane domain"/>
    <property type="match status" value="1"/>
</dbReference>
<feature type="transmembrane region" description="Helical" evidence="10">
    <location>
        <begin position="313"/>
        <end position="336"/>
    </location>
</feature>
<evidence type="ECO:0000256" key="5">
    <source>
        <dbReference type="ARBA" id="ARBA00022741"/>
    </source>
</evidence>
<dbReference type="EMBL" id="VAVZ01000001">
    <property type="protein sequence ID" value="TLQ01444.1"/>
    <property type="molecule type" value="Genomic_DNA"/>
</dbReference>
<dbReference type="PANTHER" id="PTHR43394">
    <property type="entry name" value="ATP-DEPENDENT PERMEASE MDL1, MITOCHONDRIAL"/>
    <property type="match status" value="1"/>
</dbReference>
<dbReference type="SMART" id="SM00382">
    <property type="entry name" value="AAA"/>
    <property type="match status" value="1"/>
</dbReference>
<keyword evidence="4 10" id="KW-0812">Transmembrane</keyword>
<dbReference type="GO" id="GO:0016887">
    <property type="term" value="F:ATP hydrolysis activity"/>
    <property type="evidence" value="ECO:0007669"/>
    <property type="project" value="InterPro"/>
</dbReference>